<evidence type="ECO:0000256" key="9">
    <source>
        <dbReference type="RuleBase" id="RU362097"/>
    </source>
</evidence>
<evidence type="ECO:0000256" key="6">
    <source>
        <dbReference type="ARBA" id="ARBA00023136"/>
    </source>
</evidence>
<feature type="signal peptide" evidence="9">
    <location>
        <begin position="1"/>
        <end position="17"/>
    </location>
</feature>
<keyword evidence="6 9" id="KW-0472">Membrane</keyword>
<dbReference type="Gene3D" id="1.20.1600.10">
    <property type="entry name" value="Outer membrane efflux proteins (OEP)"/>
    <property type="match status" value="1"/>
</dbReference>
<protein>
    <submittedName>
        <fullName evidence="10">Efflux transporter outer membrane subunit</fullName>
    </submittedName>
</protein>
<dbReference type="PROSITE" id="PS51257">
    <property type="entry name" value="PROKAR_LIPOPROTEIN"/>
    <property type="match status" value="1"/>
</dbReference>
<gene>
    <name evidence="10" type="ORF">H0A62_14570</name>
</gene>
<dbReference type="Gene3D" id="2.20.200.10">
    <property type="entry name" value="Outer membrane efflux proteins (OEP)"/>
    <property type="match status" value="1"/>
</dbReference>
<keyword evidence="7 9" id="KW-0564">Palmitate</keyword>
<dbReference type="OrthoDB" id="9770517at2"/>
<evidence type="ECO:0000256" key="3">
    <source>
        <dbReference type="ARBA" id="ARBA00022452"/>
    </source>
</evidence>
<keyword evidence="8 9" id="KW-0449">Lipoprotein</keyword>
<accession>A0A853GXF3</accession>
<evidence type="ECO:0000256" key="8">
    <source>
        <dbReference type="ARBA" id="ARBA00023288"/>
    </source>
</evidence>
<comment type="similarity">
    <text evidence="2 9">Belongs to the outer membrane factor (OMF) (TC 1.B.17) family.</text>
</comment>
<evidence type="ECO:0000313" key="11">
    <source>
        <dbReference type="Proteomes" id="UP000554144"/>
    </source>
</evidence>
<evidence type="ECO:0000313" key="10">
    <source>
        <dbReference type="EMBL" id="NYT86827.1"/>
    </source>
</evidence>
<dbReference type="NCBIfam" id="TIGR01845">
    <property type="entry name" value="outer_NodT"/>
    <property type="match status" value="1"/>
</dbReference>
<reference evidence="10 11" key="1">
    <citation type="submission" date="2020-07" db="EMBL/GenBank/DDBJ databases">
        <title>Taxonomic revisions and descriptions of new bacterial species based on genomic comparisons in the high-G+C-content subgroup of the family Alcaligenaceae.</title>
        <authorList>
            <person name="Szabo A."/>
            <person name="Felfoldi T."/>
        </authorList>
    </citation>
    <scope>NUCLEOTIDE SEQUENCE [LARGE SCALE GENOMIC DNA]</scope>
    <source>
        <strain evidence="10 11">DSM 25667</strain>
    </source>
</reference>
<comment type="caution">
    <text evidence="10">The sequence shown here is derived from an EMBL/GenBank/DDBJ whole genome shotgun (WGS) entry which is preliminary data.</text>
</comment>
<dbReference type="SUPFAM" id="SSF56954">
    <property type="entry name" value="Outer membrane efflux proteins (OEP)"/>
    <property type="match status" value="1"/>
</dbReference>
<proteinExistence type="inferred from homology"/>
<dbReference type="PANTHER" id="PTHR30203:SF20">
    <property type="entry name" value="MULTIDRUG RESISTANCE OUTER MEMBRANE PROTEIN MDTP-RELATED"/>
    <property type="match status" value="1"/>
</dbReference>
<sequence>MKLLLSLVLAALLSGCAAIKPGEPTVSKTDAAQLGLQESVITWPTEKWWHRYGDPQLNQLIEQALANSPSMDAAQARLGLANAAVGQARAVRLPQANVGYQLTRERFSENYIYPPPFGGSMQTDTSLRLDLGFDLDLWGRNRSYYAAAVSRQQATQADAQMARNTLVSAVVQSYFNLQNSLAQEKVLSQLVMQLENVLDITRQRVVAGLDTEVETNQADSAVSAARVQLSQATTNADLLRHQIAALLGAGPQRGQEIQRAKLAQVPGNVPANIPLALLGRRPDIVAARLRAEASASDISAAKAEFYPNVNLSAFAGFMSLGLSHLLDGGSQAYGVGPAITLPIFHGGALNAQLDARQAERDLAIANYNQTLLTAIREVADATSAIQALQQQTLDQSASLRAITSAYEIAVKRYKSGLGNFVQVLQAQNEVQKQAILNTDMQTRAYKLDAQLATALGGGYGIPSATP</sequence>
<evidence type="ECO:0000256" key="1">
    <source>
        <dbReference type="ARBA" id="ARBA00004370"/>
    </source>
</evidence>
<name>A0A853GXF3_9BURK</name>
<dbReference type="InterPro" id="IPR010131">
    <property type="entry name" value="MdtP/NodT-like"/>
</dbReference>
<dbReference type="Pfam" id="PF02321">
    <property type="entry name" value="OEP"/>
    <property type="match status" value="2"/>
</dbReference>
<keyword evidence="11" id="KW-1185">Reference proteome</keyword>
<dbReference type="InterPro" id="IPR003423">
    <property type="entry name" value="OMP_efflux"/>
</dbReference>
<dbReference type="RefSeq" id="WP_130039960.1">
    <property type="nucleotide sequence ID" value="NZ_JACCEV010000004.1"/>
</dbReference>
<keyword evidence="4 9" id="KW-0812">Transmembrane</keyword>
<dbReference type="AlphaFoldDB" id="A0A853GXF3"/>
<evidence type="ECO:0000256" key="4">
    <source>
        <dbReference type="ARBA" id="ARBA00022692"/>
    </source>
</evidence>
<keyword evidence="5 9" id="KW-0732">Signal</keyword>
<dbReference type="GO" id="GO:0015562">
    <property type="term" value="F:efflux transmembrane transporter activity"/>
    <property type="evidence" value="ECO:0007669"/>
    <property type="project" value="InterPro"/>
</dbReference>
<organism evidence="10 11">
    <name type="scientific">Pollutimonas harenae</name>
    <dbReference type="NCBI Taxonomy" id="657015"/>
    <lineage>
        <taxon>Bacteria</taxon>
        <taxon>Pseudomonadati</taxon>
        <taxon>Pseudomonadota</taxon>
        <taxon>Betaproteobacteria</taxon>
        <taxon>Burkholderiales</taxon>
        <taxon>Alcaligenaceae</taxon>
        <taxon>Pollutimonas</taxon>
    </lineage>
</organism>
<dbReference type="Proteomes" id="UP000554144">
    <property type="component" value="Unassembled WGS sequence"/>
</dbReference>
<dbReference type="GO" id="GO:0005886">
    <property type="term" value="C:plasma membrane"/>
    <property type="evidence" value="ECO:0007669"/>
    <property type="project" value="UniProtKB-SubCell"/>
</dbReference>
<feature type="chain" id="PRO_5033102888" evidence="9">
    <location>
        <begin position="18"/>
        <end position="466"/>
    </location>
</feature>
<comment type="subcellular location">
    <subcellularLocation>
        <location evidence="9">Cell membrane</location>
        <topology evidence="9">Lipid-anchor</topology>
    </subcellularLocation>
    <subcellularLocation>
        <location evidence="1">Membrane</location>
    </subcellularLocation>
</comment>
<evidence type="ECO:0000256" key="7">
    <source>
        <dbReference type="ARBA" id="ARBA00023139"/>
    </source>
</evidence>
<dbReference type="PANTHER" id="PTHR30203">
    <property type="entry name" value="OUTER MEMBRANE CATION EFFLUX PROTEIN"/>
    <property type="match status" value="1"/>
</dbReference>
<evidence type="ECO:0000256" key="5">
    <source>
        <dbReference type="ARBA" id="ARBA00022729"/>
    </source>
</evidence>
<dbReference type="EMBL" id="JACCEV010000004">
    <property type="protein sequence ID" value="NYT86827.1"/>
    <property type="molecule type" value="Genomic_DNA"/>
</dbReference>
<evidence type="ECO:0000256" key="2">
    <source>
        <dbReference type="ARBA" id="ARBA00007613"/>
    </source>
</evidence>
<keyword evidence="3 9" id="KW-1134">Transmembrane beta strand</keyword>